<dbReference type="NCBIfam" id="TIGR01446">
    <property type="entry name" value="DnaD_dom"/>
    <property type="match status" value="2"/>
</dbReference>
<dbReference type="PANTHER" id="PTHR37293">
    <property type="entry name" value="PHAGE REPLICATION PROTEIN-RELATED"/>
    <property type="match status" value="1"/>
</dbReference>
<dbReference type="Proteomes" id="UP000002730">
    <property type="component" value="Chromosome"/>
</dbReference>
<dbReference type="HOGENOM" id="CLU_050990_1_0_9"/>
<gene>
    <name evidence="4" type="ordered locus">Clocel_4346</name>
</gene>
<dbReference type="STRING" id="573061.Clocel_4346"/>
<dbReference type="PANTHER" id="PTHR37293:SF5">
    <property type="entry name" value="DNA REPLICATION PROTEIN"/>
    <property type="match status" value="1"/>
</dbReference>
<proteinExistence type="inferred from homology"/>
<reference evidence="4 5" key="1">
    <citation type="submission" date="2010-08" db="EMBL/GenBank/DDBJ databases">
        <title>Complete sequence of Clostridium cellulovorans 743B.</title>
        <authorList>
            <consortium name="US DOE Joint Genome Institute"/>
            <person name="Lucas S."/>
            <person name="Copeland A."/>
            <person name="Lapidus A."/>
            <person name="Cheng J.-F."/>
            <person name="Bruce D."/>
            <person name="Goodwin L."/>
            <person name="Pitluck S."/>
            <person name="Chertkov O."/>
            <person name="Detter J.C."/>
            <person name="Han C."/>
            <person name="Tapia R."/>
            <person name="Land M."/>
            <person name="Hauser L."/>
            <person name="Chang Y.-J."/>
            <person name="Jeffries C."/>
            <person name="Kyrpides N."/>
            <person name="Ivanova N."/>
            <person name="Mikhailova N."/>
            <person name="Hemme C.L."/>
            <person name="Woyke T."/>
        </authorList>
    </citation>
    <scope>NUCLEOTIDE SEQUENCE [LARGE SCALE GENOMIC DNA]</scope>
    <source>
        <strain evidence="5">ATCC 35296 / DSM 3052 / OCM 3 / 743B</strain>
    </source>
</reference>
<evidence type="ECO:0000313" key="5">
    <source>
        <dbReference type="Proteomes" id="UP000002730"/>
    </source>
</evidence>
<dbReference type="KEGG" id="ccb:Clocel_4346"/>
<evidence type="ECO:0000259" key="3">
    <source>
        <dbReference type="Pfam" id="PF07261"/>
    </source>
</evidence>
<keyword evidence="5" id="KW-1185">Reference proteome</keyword>
<dbReference type="SUPFAM" id="SSF158499">
    <property type="entry name" value="DnaD domain-like"/>
    <property type="match status" value="2"/>
</dbReference>
<dbReference type="InterPro" id="IPR017019">
    <property type="entry name" value="DNA_replication_prd_bac"/>
</dbReference>
<comment type="similarity">
    <text evidence="1">Belongs to the DnaB/DnaD family.</text>
</comment>
<feature type="domain" description="DnaB/C C-terminal" evidence="3">
    <location>
        <begin position="126"/>
        <end position="197"/>
    </location>
</feature>
<dbReference type="OrthoDB" id="1652900at2"/>
<feature type="region of interest" description="Disordered" evidence="2">
    <location>
        <begin position="287"/>
        <end position="309"/>
    </location>
</feature>
<sequence length="327" mass="37773">MSTFIFKNTTSNFTPISNTFIDKYMANARGEFVKVYILGLKYCLGGELGINSATLASNLKLLESDVINAWHYWNEVGAINLIPVDNNGNYNIEFVDLENQNTKASMSNSINLLNELNNNSSKGMLEEIQKLLARPLSPKEMEIYLSWQKDFNFTPEMILLLINYCVNKGKVDYRYIEKIAISWMETGIKTIDDVQSFIKQREDKWLGIRKILTYLGIKDADIMKPQEALLEKWLTSYEMPLDVIYRACDICFERINKADFKYIDGILTSWNNDNLKTLADIDAKDKKSFSKNSKRATNTRSQGSFGDYSQRTYDFDELEKKLLGWDK</sequence>
<dbReference type="eggNOG" id="COG3935">
    <property type="taxonomic scope" value="Bacteria"/>
</dbReference>
<dbReference type="InterPro" id="IPR006343">
    <property type="entry name" value="DnaB/C_C"/>
</dbReference>
<feature type="compositionally biased region" description="Polar residues" evidence="2">
    <location>
        <begin position="295"/>
        <end position="309"/>
    </location>
</feature>
<name>D9SPA1_CLOC7</name>
<dbReference type="EMBL" id="CP002160">
    <property type="protein sequence ID" value="ADL54003.1"/>
    <property type="molecule type" value="Genomic_DNA"/>
</dbReference>
<dbReference type="AlphaFoldDB" id="D9SPA1"/>
<evidence type="ECO:0000313" key="4">
    <source>
        <dbReference type="EMBL" id="ADL54003.1"/>
    </source>
</evidence>
<accession>D9SPA1</accession>
<dbReference type="RefSeq" id="WP_010074361.1">
    <property type="nucleotide sequence ID" value="NC_014393.1"/>
</dbReference>
<evidence type="ECO:0000256" key="2">
    <source>
        <dbReference type="SAM" id="MobiDB-lite"/>
    </source>
</evidence>
<dbReference type="Gene3D" id="1.10.10.630">
    <property type="entry name" value="DnaD domain-like"/>
    <property type="match status" value="2"/>
</dbReference>
<dbReference type="InterPro" id="IPR034829">
    <property type="entry name" value="DnaD-like_sf"/>
</dbReference>
<dbReference type="PIRSF" id="PIRSF033722">
    <property type="entry name" value="DnaD_CA_C3587_prd"/>
    <property type="match status" value="1"/>
</dbReference>
<protein>
    <submittedName>
        <fullName evidence="4">Primosome, DnaD subunit</fullName>
    </submittedName>
</protein>
<feature type="domain" description="DnaB/C C-terminal" evidence="3">
    <location>
        <begin position="230"/>
        <end position="283"/>
    </location>
</feature>
<dbReference type="InterPro" id="IPR053162">
    <property type="entry name" value="DnaD"/>
</dbReference>
<dbReference type="Pfam" id="PF07261">
    <property type="entry name" value="DnaB_2"/>
    <property type="match status" value="2"/>
</dbReference>
<organism evidence="4 5">
    <name type="scientific">Clostridium cellulovorans (strain ATCC 35296 / DSM 3052 / OCM 3 / 743B)</name>
    <dbReference type="NCBI Taxonomy" id="573061"/>
    <lineage>
        <taxon>Bacteria</taxon>
        <taxon>Bacillati</taxon>
        <taxon>Bacillota</taxon>
        <taxon>Clostridia</taxon>
        <taxon>Eubacteriales</taxon>
        <taxon>Clostridiaceae</taxon>
        <taxon>Clostridium</taxon>
    </lineage>
</organism>
<evidence type="ECO:0000256" key="1">
    <source>
        <dbReference type="ARBA" id="ARBA00093462"/>
    </source>
</evidence>